<dbReference type="InterPro" id="IPR014710">
    <property type="entry name" value="RmlC-like_jellyroll"/>
</dbReference>
<protein>
    <recommendedName>
        <fullName evidence="3">Cupin domain-containing protein</fullName>
    </recommendedName>
</protein>
<proteinExistence type="predicted"/>
<dbReference type="Proteomes" id="UP001571476">
    <property type="component" value="Unassembled WGS sequence"/>
</dbReference>
<keyword evidence="2" id="KW-1185">Reference proteome</keyword>
<evidence type="ECO:0000313" key="2">
    <source>
        <dbReference type="Proteomes" id="UP001571476"/>
    </source>
</evidence>
<name>A0ABV4SZR1_9ACTN</name>
<organism evidence="1 2">
    <name type="scientific">Streptomyces aureus</name>
    <dbReference type="NCBI Taxonomy" id="193461"/>
    <lineage>
        <taxon>Bacteria</taxon>
        <taxon>Bacillati</taxon>
        <taxon>Actinomycetota</taxon>
        <taxon>Actinomycetes</taxon>
        <taxon>Kitasatosporales</taxon>
        <taxon>Streptomycetaceae</taxon>
        <taxon>Streptomyces</taxon>
    </lineage>
</organism>
<dbReference type="RefSeq" id="WP_372567510.1">
    <property type="nucleotide sequence ID" value="NZ_JBGOSP010000072.1"/>
</dbReference>
<dbReference type="SUPFAM" id="SSF51182">
    <property type="entry name" value="RmlC-like cupins"/>
    <property type="match status" value="1"/>
</dbReference>
<evidence type="ECO:0000313" key="1">
    <source>
        <dbReference type="EMBL" id="MFA3843716.1"/>
    </source>
</evidence>
<dbReference type="InterPro" id="IPR011051">
    <property type="entry name" value="RmlC_Cupin_sf"/>
</dbReference>
<comment type="caution">
    <text evidence="1">The sequence shown here is derived from an EMBL/GenBank/DDBJ whole genome shotgun (WGS) entry which is preliminary data.</text>
</comment>
<gene>
    <name evidence="1" type="ORF">ACEG43_47890</name>
</gene>
<dbReference type="Gene3D" id="2.60.120.10">
    <property type="entry name" value="Jelly Rolls"/>
    <property type="match status" value="1"/>
</dbReference>
<sequence>MHVIETAKIPWSLVSKSNRPGRVHRKLVHEGEVSPGVGYTADLVRYEGGHGTFNAPRHKHNFDQIRYTVSGTPDFGHYQVSSEGQSVFFPAGAAYGPETIEEAEILLIQWGEHWVSRAQHDETYAQMQQKGEFRDGYYITVGADGTEHRADGRNAVWEAFNQRKLVYPTPRHPQPVMMEPEGFAWRSIGRGVSTKTLGRFTEDDVYVANYRWDVAGGVMDLTAERTQLLWIIDGGLSVDGVAYEPHTVIFSDFGETTSLVGTVDAHAVVFGLPVPAPVAVS</sequence>
<evidence type="ECO:0008006" key="3">
    <source>
        <dbReference type="Google" id="ProtNLM"/>
    </source>
</evidence>
<accession>A0ABV4SZR1</accession>
<reference evidence="1 2" key="1">
    <citation type="submission" date="2024-08" db="EMBL/GenBank/DDBJ databases">
        <title>Genome sequence of Streptomyces aureus CACIA-1.46HGO.</title>
        <authorList>
            <person name="Evangelista-Martinez Z."/>
        </authorList>
    </citation>
    <scope>NUCLEOTIDE SEQUENCE [LARGE SCALE GENOMIC DNA]</scope>
    <source>
        <strain evidence="1 2">CACIA-1.46HGO</strain>
    </source>
</reference>
<dbReference type="EMBL" id="JBGOSP010000072">
    <property type="protein sequence ID" value="MFA3843716.1"/>
    <property type="molecule type" value="Genomic_DNA"/>
</dbReference>